<reference evidence="2 3" key="1">
    <citation type="submission" date="2019-03" db="EMBL/GenBank/DDBJ databases">
        <title>Deep-cultivation of Planctomycetes and their phenomic and genomic characterization uncovers novel biology.</title>
        <authorList>
            <person name="Wiegand S."/>
            <person name="Jogler M."/>
            <person name="Boedeker C."/>
            <person name="Pinto D."/>
            <person name="Vollmers J."/>
            <person name="Rivas-Marin E."/>
            <person name="Kohn T."/>
            <person name="Peeters S.H."/>
            <person name="Heuer A."/>
            <person name="Rast P."/>
            <person name="Oberbeckmann S."/>
            <person name="Bunk B."/>
            <person name="Jeske O."/>
            <person name="Meyerdierks A."/>
            <person name="Storesund J.E."/>
            <person name="Kallscheuer N."/>
            <person name="Luecker S."/>
            <person name="Lage O.M."/>
            <person name="Pohl T."/>
            <person name="Merkel B.J."/>
            <person name="Hornburger P."/>
            <person name="Mueller R.-W."/>
            <person name="Bruemmer F."/>
            <person name="Labrenz M."/>
            <person name="Spormann A.M."/>
            <person name="Op den Camp H."/>
            <person name="Overmann J."/>
            <person name="Amann R."/>
            <person name="Jetten M.S.M."/>
            <person name="Mascher T."/>
            <person name="Medema M.H."/>
            <person name="Devos D.P."/>
            <person name="Kaster A.-K."/>
            <person name="Ovreas L."/>
            <person name="Rohde M."/>
            <person name="Galperin M.Y."/>
            <person name="Jogler C."/>
        </authorList>
    </citation>
    <scope>NUCLEOTIDE SEQUENCE [LARGE SCALE GENOMIC DNA]</scope>
    <source>
        <strain evidence="2 3">V202</strain>
    </source>
</reference>
<accession>A0A517WWS1</accession>
<evidence type="ECO:0000313" key="3">
    <source>
        <dbReference type="Proteomes" id="UP000318384"/>
    </source>
</evidence>
<name>A0A517WWS1_9PLAN</name>
<evidence type="ECO:0000313" key="2">
    <source>
        <dbReference type="EMBL" id="QDU09684.1"/>
    </source>
</evidence>
<organism evidence="2 3">
    <name type="scientific">Gimesia aquarii</name>
    <dbReference type="NCBI Taxonomy" id="2527964"/>
    <lineage>
        <taxon>Bacteria</taxon>
        <taxon>Pseudomonadati</taxon>
        <taxon>Planctomycetota</taxon>
        <taxon>Planctomycetia</taxon>
        <taxon>Planctomycetales</taxon>
        <taxon>Planctomycetaceae</taxon>
        <taxon>Gimesia</taxon>
    </lineage>
</organism>
<feature type="chain" id="PRO_5021705566" description="3-keto-disaccharide hydrolase domain-containing protein" evidence="1">
    <location>
        <begin position="22"/>
        <end position="242"/>
    </location>
</feature>
<gene>
    <name evidence="2" type="ORF">V202x_30600</name>
</gene>
<evidence type="ECO:0008006" key="4">
    <source>
        <dbReference type="Google" id="ProtNLM"/>
    </source>
</evidence>
<keyword evidence="3" id="KW-1185">Reference proteome</keyword>
<keyword evidence="1" id="KW-0732">Signal</keyword>
<proteinExistence type="predicted"/>
<dbReference type="AlphaFoldDB" id="A0A517WWS1"/>
<dbReference type="Proteomes" id="UP000318384">
    <property type="component" value="Chromosome"/>
</dbReference>
<evidence type="ECO:0000256" key="1">
    <source>
        <dbReference type="SAM" id="SignalP"/>
    </source>
</evidence>
<dbReference type="Gene3D" id="2.60.120.200">
    <property type="match status" value="1"/>
</dbReference>
<protein>
    <recommendedName>
        <fullName evidence="4">3-keto-disaccharide hydrolase domain-containing protein</fullName>
    </recommendedName>
</protein>
<feature type="signal peptide" evidence="1">
    <location>
        <begin position="1"/>
        <end position="21"/>
    </location>
</feature>
<dbReference type="EMBL" id="CP037422">
    <property type="protein sequence ID" value="QDU09684.1"/>
    <property type="molecule type" value="Genomic_DNA"/>
</dbReference>
<sequence precursor="true">MKKHFLIVWAIVLFISPALLAEERGTLIFEDDFERNESQETKDEIGNGWGTNSRWRAAGNKQVDLKNGAMYIYIHKVADHAVSVTHPAEFRDGSVELRFMLEDKKDSLGLNFADLKYKKVHAGHLFATKISTRNVEMIDLKTGNMDLKTRELRKAKKLTPALQELLKSKRKRFPHKLQTKKWYDLIVKVREDTMTVFIDGKQVGSFSSEGIAHPTKRTLRLAVAKNAVVDDVKIYSLPARNK</sequence>